<keyword evidence="2" id="KW-1185">Reference proteome</keyword>
<sequence length="74" mass="8333">MTEFDTWLGEANSQTPRVHTRRSLPSCNFLCENQGTKSPSIEISLDPFAGLSRLDERRGTQSNHEIFPLRTASP</sequence>
<protein>
    <submittedName>
        <fullName evidence="1">Uncharacterized protein</fullName>
    </submittedName>
</protein>
<evidence type="ECO:0000313" key="1">
    <source>
        <dbReference type="EMBL" id="KAL0910189.1"/>
    </source>
</evidence>
<dbReference type="EMBL" id="JANQDX010000016">
    <property type="protein sequence ID" value="KAL0910189.1"/>
    <property type="molecule type" value="Genomic_DNA"/>
</dbReference>
<dbReference type="AlphaFoldDB" id="A0ABD0UBM3"/>
<reference evidence="1 2" key="1">
    <citation type="journal article" date="2024" name="Plant Biotechnol. J.">
        <title>Dendrobium thyrsiflorum genome and its molecular insights into genes involved in important horticultural traits.</title>
        <authorList>
            <person name="Chen B."/>
            <person name="Wang J.Y."/>
            <person name="Zheng P.J."/>
            <person name="Li K.L."/>
            <person name="Liang Y.M."/>
            <person name="Chen X.F."/>
            <person name="Zhang C."/>
            <person name="Zhao X."/>
            <person name="He X."/>
            <person name="Zhang G.Q."/>
            <person name="Liu Z.J."/>
            <person name="Xu Q."/>
        </authorList>
    </citation>
    <scope>NUCLEOTIDE SEQUENCE [LARGE SCALE GENOMIC DNA]</scope>
    <source>
        <strain evidence="1">GZMU011</strain>
    </source>
</reference>
<evidence type="ECO:0000313" key="2">
    <source>
        <dbReference type="Proteomes" id="UP001552299"/>
    </source>
</evidence>
<gene>
    <name evidence="1" type="ORF">M5K25_021141</name>
</gene>
<comment type="caution">
    <text evidence="1">The sequence shown here is derived from an EMBL/GenBank/DDBJ whole genome shotgun (WGS) entry which is preliminary data.</text>
</comment>
<organism evidence="1 2">
    <name type="scientific">Dendrobium thyrsiflorum</name>
    <name type="common">Pinecone-like raceme dendrobium</name>
    <name type="synonym">Orchid</name>
    <dbReference type="NCBI Taxonomy" id="117978"/>
    <lineage>
        <taxon>Eukaryota</taxon>
        <taxon>Viridiplantae</taxon>
        <taxon>Streptophyta</taxon>
        <taxon>Embryophyta</taxon>
        <taxon>Tracheophyta</taxon>
        <taxon>Spermatophyta</taxon>
        <taxon>Magnoliopsida</taxon>
        <taxon>Liliopsida</taxon>
        <taxon>Asparagales</taxon>
        <taxon>Orchidaceae</taxon>
        <taxon>Epidendroideae</taxon>
        <taxon>Malaxideae</taxon>
        <taxon>Dendrobiinae</taxon>
        <taxon>Dendrobium</taxon>
    </lineage>
</organism>
<proteinExistence type="predicted"/>
<accession>A0ABD0UBM3</accession>
<name>A0ABD0UBM3_DENTH</name>
<dbReference type="Proteomes" id="UP001552299">
    <property type="component" value="Unassembled WGS sequence"/>
</dbReference>